<dbReference type="InterPro" id="IPR029058">
    <property type="entry name" value="AB_hydrolase_fold"/>
</dbReference>
<dbReference type="InParanoid" id="A0A212QMX5"/>
<dbReference type="PANTHER" id="PTHR48098">
    <property type="entry name" value="ENTEROCHELIN ESTERASE-RELATED"/>
    <property type="match status" value="1"/>
</dbReference>
<evidence type="ECO:0000256" key="1">
    <source>
        <dbReference type="SAM" id="MobiDB-lite"/>
    </source>
</evidence>
<dbReference type="InterPro" id="IPR000801">
    <property type="entry name" value="Esterase-like"/>
</dbReference>
<feature type="region of interest" description="Disordered" evidence="1">
    <location>
        <begin position="31"/>
        <end position="70"/>
    </location>
</feature>
<organism evidence="2 3">
    <name type="scientific">Thermoflexus hugenholtzii JAD2</name>
    <dbReference type="NCBI Taxonomy" id="877466"/>
    <lineage>
        <taxon>Bacteria</taxon>
        <taxon>Bacillati</taxon>
        <taxon>Chloroflexota</taxon>
        <taxon>Thermoflexia</taxon>
        <taxon>Thermoflexales</taxon>
        <taxon>Thermoflexaceae</taxon>
        <taxon>Thermoflexus</taxon>
    </lineage>
</organism>
<dbReference type="AlphaFoldDB" id="A0A212QMX5"/>
<dbReference type="EMBL" id="FYEK01000012">
    <property type="protein sequence ID" value="SNB60732.1"/>
    <property type="molecule type" value="Genomic_DNA"/>
</dbReference>
<protein>
    <submittedName>
        <fullName evidence="2">Enterochelin esterase</fullName>
    </submittedName>
</protein>
<keyword evidence="3" id="KW-1185">Reference proteome</keyword>
<accession>A0A212QMX5</accession>
<gene>
    <name evidence="2" type="ORF">SAMN02746019_00025910</name>
</gene>
<proteinExistence type="predicted"/>
<feature type="compositionally biased region" description="Pro residues" evidence="1">
    <location>
        <begin position="32"/>
        <end position="51"/>
    </location>
</feature>
<dbReference type="Proteomes" id="UP000197025">
    <property type="component" value="Unassembled WGS sequence"/>
</dbReference>
<dbReference type="SUPFAM" id="SSF53474">
    <property type="entry name" value="alpha/beta-Hydrolases"/>
    <property type="match status" value="1"/>
</dbReference>
<sequence>MRKDPWLALVGLLLLLNLALLGGPRARMALPTWPPPTPTSAPTATPSPTPTSTPTATPTLTPTPTPTCAPGRWEHASLPIPTLGLEIPYQVYLPPCLDPGRRYPTLYLLHGYPYDHRHWDQLGIDEVMTAGVRAGRWPLFLIVLPGFPDDLYIRTSGGPSSVESVMMEALITEIEARYPAMPARWARAIGGISRGGVWALEIALRHPKTFASVGGHSPALSVNKAPPAYDPFVLAREADLKGLRIYLDAGDADWALEGARQLAEILKARRVPVRFEIRPGGHDDALWAGALEAYLDFYTEPWK</sequence>
<evidence type="ECO:0000313" key="2">
    <source>
        <dbReference type="EMBL" id="SNB60732.1"/>
    </source>
</evidence>
<reference evidence="3" key="1">
    <citation type="submission" date="2017-06" db="EMBL/GenBank/DDBJ databases">
        <authorList>
            <person name="Varghese N."/>
            <person name="Submissions S."/>
        </authorList>
    </citation>
    <scope>NUCLEOTIDE SEQUENCE [LARGE SCALE GENOMIC DNA]</scope>
    <source>
        <strain evidence="3">JAD2</strain>
    </source>
</reference>
<dbReference type="InterPro" id="IPR050583">
    <property type="entry name" value="Mycobacterial_A85_antigen"/>
</dbReference>
<evidence type="ECO:0000313" key="3">
    <source>
        <dbReference type="Proteomes" id="UP000197025"/>
    </source>
</evidence>
<dbReference type="Pfam" id="PF00756">
    <property type="entry name" value="Esterase"/>
    <property type="match status" value="1"/>
</dbReference>
<dbReference type="Gene3D" id="3.40.50.1820">
    <property type="entry name" value="alpha/beta hydrolase"/>
    <property type="match status" value="1"/>
</dbReference>
<dbReference type="OrthoDB" id="9777383at2"/>
<name>A0A212QMX5_9CHLR</name>